<dbReference type="EMBL" id="JBANQN010000010">
    <property type="protein sequence ID" value="KAK6778866.1"/>
    <property type="molecule type" value="Genomic_DNA"/>
</dbReference>
<name>A0AAN8T7Z0_SOLBU</name>
<comment type="caution">
    <text evidence="2">The sequence shown here is derived from an EMBL/GenBank/DDBJ whole genome shotgun (WGS) entry which is preliminary data.</text>
</comment>
<gene>
    <name evidence="2" type="ORF">RDI58_025584</name>
</gene>
<dbReference type="Proteomes" id="UP001371456">
    <property type="component" value="Unassembled WGS sequence"/>
</dbReference>
<evidence type="ECO:0000256" key="1">
    <source>
        <dbReference type="SAM" id="MobiDB-lite"/>
    </source>
</evidence>
<reference evidence="2 3" key="1">
    <citation type="submission" date="2024-02" db="EMBL/GenBank/DDBJ databases">
        <title>de novo genome assembly of Solanum bulbocastanum strain 11H21.</title>
        <authorList>
            <person name="Hosaka A.J."/>
        </authorList>
    </citation>
    <scope>NUCLEOTIDE SEQUENCE [LARGE SCALE GENOMIC DNA]</scope>
    <source>
        <tissue evidence="2">Young leaves</tissue>
    </source>
</reference>
<accession>A0AAN8T7Z0</accession>
<protein>
    <submittedName>
        <fullName evidence="2">Uncharacterized protein</fullName>
    </submittedName>
</protein>
<proteinExistence type="predicted"/>
<sequence>MDPRFRYVGLTVNPQLSAFKNLGKSIAVGGAGVGGGYCADNTLRLDSIGSSVPSIPAPKGIKRKWSSIGESNDQPIGSSLCLRLGHSSSSSDNKGSSGAACTSMSSARENDEESSMDLDLDFSLHLGSEKTSSSRKSAHPESKKLAKGLAVDLELSLSSDAAESDVTTVHFLSTSPQCTMKAP</sequence>
<evidence type="ECO:0000313" key="3">
    <source>
        <dbReference type="Proteomes" id="UP001371456"/>
    </source>
</evidence>
<feature type="region of interest" description="Disordered" evidence="1">
    <location>
        <begin position="79"/>
        <end position="116"/>
    </location>
</feature>
<evidence type="ECO:0000313" key="2">
    <source>
        <dbReference type="EMBL" id="KAK6778866.1"/>
    </source>
</evidence>
<organism evidence="2 3">
    <name type="scientific">Solanum bulbocastanum</name>
    <name type="common">Wild potato</name>
    <dbReference type="NCBI Taxonomy" id="147425"/>
    <lineage>
        <taxon>Eukaryota</taxon>
        <taxon>Viridiplantae</taxon>
        <taxon>Streptophyta</taxon>
        <taxon>Embryophyta</taxon>
        <taxon>Tracheophyta</taxon>
        <taxon>Spermatophyta</taxon>
        <taxon>Magnoliopsida</taxon>
        <taxon>eudicotyledons</taxon>
        <taxon>Gunneridae</taxon>
        <taxon>Pentapetalae</taxon>
        <taxon>asterids</taxon>
        <taxon>lamiids</taxon>
        <taxon>Solanales</taxon>
        <taxon>Solanaceae</taxon>
        <taxon>Solanoideae</taxon>
        <taxon>Solaneae</taxon>
        <taxon>Solanum</taxon>
    </lineage>
</organism>
<dbReference type="AlphaFoldDB" id="A0AAN8T7Z0"/>
<keyword evidence="3" id="KW-1185">Reference proteome</keyword>
<feature type="compositionally biased region" description="Low complexity" evidence="1">
    <location>
        <begin position="85"/>
        <end position="98"/>
    </location>
</feature>